<dbReference type="Proteomes" id="UP000003529">
    <property type="component" value="Unassembled WGS sequence"/>
</dbReference>
<dbReference type="GO" id="GO:0006779">
    <property type="term" value="P:porphyrin-containing compound biosynthetic process"/>
    <property type="evidence" value="ECO:0007669"/>
    <property type="project" value="TreeGrafter"/>
</dbReference>
<dbReference type="GO" id="GO:0051539">
    <property type="term" value="F:4 iron, 4 sulfur cluster binding"/>
    <property type="evidence" value="ECO:0007669"/>
    <property type="project" value="TreeGrafter"/>
</dbReference>
<dbReference type="InterPro" id="IPR013785">
    <property type="entry name" value="Aldolase_TIM"/>
</dbReference>
<keyword evidence="2" id="KW-0479">Metal-binding</keyword>
<dbReference type="EMBL" id="ACIK02000007">
    <property type="protein sequence ID" value="EEP65832.1"/>
    <property type="molecule type" value="Genomic_DNA"/>
</dbReference>
<gene>
    <name evidence="6" type="ORF">VEIDISOL_00634</name>
</gene>
<dbReference type="InterPro" id="IPR006638">
    <property type="entry name" value="Elp3/MiaA/NifB-like_rSAM"/>
</dbReference>
<dbReference type="PROSITE" id="PS51918">
    <property type="entry name" value="RADICAL_SAM"/>
    <property type="match status" value="1"/>
</dbReference>
<dbReference type="GO" id="GO:0046872">
    <property type="term" value="F:metal ion binding"/>
    <property type="evidence" value="ECO:0007669"/>
    <property type="project" value="UniProtKB-KW"/>
</dbReference>
<evidence type="ECO:0000313" key="6">
    <source>
        <dbReference type="EMBL" id="EEP65832.1"/>
    </source>
</evidence>
<proteinExistence type="predicted"/>
<dbReference type="InterPro" id="IPR007197">
    <property type="entry name" value="rSAM"/>
</dbReference>
<keyword evidence="3" id="KW-0408">Iron</keyword>
<dbReference type="HOGENOM" id="CLU_027579_4_0_9"/>
<evidence type="ECO:0000256" key="3">
    <source>
        <dbReference type="ARBA" id="ARBA00023004"/>
    </source>
</evidence>
<evidence type="ECO:0000313" key="7">
    <source>
        <dbReference type="Proteomes" id="UP000003529"/>
    </source>
</evidence>
<evidence type="ECO:0000256" key="1">
    <source>
        <dbReference type="ARBA" id="ARBA00022691"/>
    </source>
</evidence>
<dbReference type="Gene3D" id="3.20.20.70">
    <property type="entry name" value="Aldolase class I"/>
    <property type="match status" value="1"/>
</dbReference>
<evidence type="ECO:0000256" key="4">
    <source>
        <dbReference type="ARBA" id="ARBA00023014"/>
    </source>
</evidence>
<dbReference type="AlphaFoldDB" id="C4FP12"/>
<dbReference type="SUPFAM" id="SSF102114">
    <property type="entry name" value="Radical SAM enzymes"/>
    <property type="match status" value="1"/>
</dbReference>
<sequence>MQKNLRNLYLQSCKPKLKGDWSMSLASFFESIPEKQRNLQLGLECDNPMSGAFPHKRVVHAGLNGTLVSPKETQAVWDTLMNGTPKKGEMQCAYIHIPFCKTKCTYCGFFQNGTSQSVEDQYIDGLVSELKLASERPRLKDGLIHAVFIGGGTPTSLSPANSERLLKAIKEYLPLANDYELTLEGRIHDLIPENLDVWMANGVNRMSIGVQSFNTEVRQMVGRLDTRETVLERLAALKAYGQCSVVIDLIYGLPGQTMEVWEQDLADLVSSGVDGADLYQLNVFDGSDLNKDIAKGKVPAAATTAMQGDMFEFGRKYLDERSYRRLSAAHWSANNRERSLYNILAKAGVPMFPFGSGAGGNVDGYGMMLHRALKPYEDMVSRGEKPFMALMKQSELQPIVNQVVSQLEQGFLNIMSLVTLDPRLEELNWLYELWEERGLVAYNGLLYKLTAAGEFWTVNLTQSTLEAVEYIMTGKNSFAMEAVAAQDTKTTSKDNPNQEVRGIGQGKANISVPTDEDSEAQRKEALIAKAKAEIAKSGASGESANRMVQAMYNLSADEIEYMMERMMS</sequence>
<dbReference type="SFLD" id="SFLDS00029">
    <property type="entry name" value="Radical_SAM"/>
    <property type="match status" value="1"/>
</dbReference>
<dbReference type="PANTHER" id="PTHR13932:SF9">
    <property type="entry name" value="COPROPORPHYRINOGEN III OXIDASE"/>
    <property type="match status" value="1"/>
</dbReference>
<dbReference type="PANTHER" id="PTHR13932">
    <property type="entry name" value="COPROPORPHYRINIGEN III OXIDASE"/>
    <property type="match status" value="1"/>
</dbReference>
<evidence type="ECO:0000256" key="2">
    <source>
        <dbReference type="ARBA" id="ARBA00022723"/>
    </source>
</evidence>
<protein>
    <submittedName>
        <fullName evidence="6">Radical SAM domain protein</fullName>
    </submittedName>
</protein>
<dbReference type="GO" id="GO:0005737">
    <property type="term" value="C:cytoplasm"/>
    <property type="evidence" value="ECO:0007669"/>
    <property type="project" value="TreeGrafter"/>
</dbReference>
<keyword evidence="4" id="KW-0411">Iron-sulfur</keyword>
<dbReference type="Pfam" id="PF04055">
    <property type="entry name" value="Radical_SAM"/>
    <property type="match status" value="1"/>
</dbReference>
<dbReference type="CDD" id="cd01335">
    <property type="entry name" value="Radical_SAM"/>
    <property type="match status" value="1"/>
</dbReference>
<dbReference type="InterPro" id="IPR058240">
    <property type="entry name" value="rSAM_sf"/>
</dbReference>
<accession>C4FP12</accession>
<feature type="domain" description="Radical SAM core" evidence="5">
    <location>
        <begin position="85"/>
        <end position="321"/>
    </location>
</feature>
<reference evidence="6" key="1">
    <citation type="submission" date="2009-04" db="EMBL/GenBank/DDBJ databases">
        <authorList>
            <person name="Weinstock G."/>
            <person name="Sodergren E."/>
            <person name="Clifton S."/>
            <person name="Fulton L."/>
            <person name="Fulton B."/>
            <person name="Courtney L."/>
            <person name="Fronick C."/>
            <person name="Harrison M."/>
            <person name="Strong C."/>
            <person name="Farmer C."/>
            <person name="Delahaunty K."/>
            <person name="Markovic C."/>
            <person name="Hall O."/>
            <person name="Minx P."/>
            <person name="Tomlinson C."/>
            <person name="Mitreva M."/>
            <person name="Nelson J."/>
            <person name="Hou S."/>
            <person name="Wollam A."/>
            <person name="Pepin K.H."/>
            <person name="Johnson M."/>
            <person name="Bhonagiri V."/>
            <person name="Nash W.E."/>
            <person name="Warren W."/>
            <person name="Chinwalla A."/>
            <person name="Mardis E.R."/>
            <person name="Wilson R.K."/>
        </authorList>
    </citation>
    <scope>NUCLEOTIDE SEQUENCE [LARGE SCALE GENOMIC DNA]</scope>
    <source>
        <strain evidence="6">ATCC 17748</strain>
    </source>
</reference>
<dbReference type="InterPro" id="IPR034505">
    <property type="entry name" value="Coproporphyrinogen-III_oxidase"/>
</dbReference>
<keyword evidence="7" id="KW-1185">Reference proteome</keyword>
<keyword evidence="1" id="KW-0949">S-adenosyl-L-methionine</keyword>
<dbReference type="InterPro" id="IPR026332">
    <property type="entry name" value="HutW"/>
</dbReference>
<dbReference type="SFLD" id="SFLDF00311">
    <property type="entry name" value="heme_degradation_proteins_(Hut"/>
    <property type="match status" value="1"/>
</dbReference>
<dbReference type="NCBIfam" id="TIGR04107">
    <property type="entry name" value="rSAM_HutW"/>
    <property type="match status" value="1"/>
</dbReference>
<dbReference type="SFLD" id="SFLDG01065">
    <property type="entry name" value="anaerobic_coproporphyrinogen-I"/>
    <property type="match status" value="1"/>
</dbReference>
<dbReference type="eggNOG" id="COG0635">
    <property type="taxonomic scope" value="Bacteria"/>
</dbReference>
<comment type="caution">
    <text evidence="6">The sequence shown here is derived from an EMBL/GenBank/DDBJ whole genome shotgun (WGS) entry which is preliminary data.</text>
</comment>
<evidence type="ECO:0000259" key="5">
    <source>
        <dbReference type="PROSITE" id="PS51918"/>
    </source>
</evidence>
<name>C4FP12_9FIRM</name>
<dbReference type="SMART" id="SM00729">
    <property type="entry name" value="Elp3"/>
    <property type="match status" value="1"/>
</dbReference>
<dbReference type="GO" id="GO:0003824">
    <property type="term" value="F:catalytic activity"/>
    <property type="evidence" value="ECO:0007669"/>
    <property type="project" value="InterPro"/>
</dbReference>
<dbReference type="SFLD" id="SFLDG01082">
    <property type="entry name" value="B12-binding_domain_containing"/>
    <property type="match status" value="1"/>
</dbReference>
<organism evidence="6 7">
    <name type="scientific">Veillonella dispar ATCC 17748</name>
    <dbReference type="NCBI Taxonomy" id="546273"/>
    <lineage>
        <taxon>Bacteria</taxon>
        <taxon>Bacillati</taxon>
        <taxon>Bacillota</taxon>
        <taxon>Negativicutes</taxon>
        <taxon>Veillonellales</taxon>
        <taxon>Veillonellaceae</taxon>
        <taxon>Veillonella</taxon>
    </lineage>
</organism>